<reference evidence="1 2" key="1">
    <citation type="submission" date="2021-01" db="EMBL/GenBank/DDBJ databases">
        <title>Actinoplanes sp. nov. LDG1-06 isolated from lichen.</title>
        <authorList>
            <person name="Saeng-In P."/>
            <person name="Phongsopitanun W."/>
            <person name="Kanchanasin P."/>
            <person name="Yuki M."/>
            <person name="Kudo T."/>
            <person name="Ohkuma M."/>
            <person name="Tanasupawat S."/>
        </authorList>
    </citation>
    <scope>NUCLEOTIDE SEQUENCE [LARGE SCALE GENOMIC DNA]</scope>
    <source>
        <strain evidence="1 2">LDG1-06</strain>
    </source>
</reference>
<keyword evidence="1" id="KW-0238">DNA-binding</keyword>
<comment type="caution">
    <text evidence="1">The sequence shown here is derived from an EMBL/GenBank/DDBJ whole genome shotgun (WGS) entry which is preliminary data.</text>
</comment>
<dbReference type="GO" id="GO:0003677">
    <property type="term" value="F:DNA binding"/>
    <property type="evidence" value="ECO:0007669"/>
    <property type="project" value="UniProtKB-KW"/>
</dbReference>
<accession>A0ABS2AXK0</accession>
<proteinExistence type="predicted"/>
<organism evidence="1 2">
    <name type="scientific">Paractinoplanes ovalisporus</name>
    <dbReference type="NCBI Taxonomy" id="2810368"/>
    <lineage>
        <taxon>Bacteria</taxon>
        <taxon>Bacillati</taxon>
        <taxon>Actinomycetota</taxon>
        <taxon>Actinomycetes</taxon>
        <taxon>Micromonosporales</taxon>
        <taxon>Micromonosporaceae</taxon>
        <taxon>Paractinoplanes</taxon>
    </lineage>
</organism>
<evidence type="ECO:0000313" key="2">
    <source>
        <dbReference type="Proteomes" id="UP000632138"/>
    </source>
</evidence>
<gene>
    <name evidence="1" type="ORF">JIG36_51345</name>
</gene>
<dbReference type="EMBL" id="JAENHP010000054">
    <property type="protein sequence ID" value="MBM2623914.1"/>
    <property type="molecule type" value="Genomic_DNA"/>
</dbReference>
<protein>
    <submittedName>
        <fullName evidence="1">DNA-binding protein</fullName>
    </submittedName>
</protein>
<dbReference type="Proteomes" id="UP000632138">
    <property type="component" value="Unassembled WGS sequence"/>
</dbReference>
<sequence length="146" mass="16322">MLQHMSDLFARPDPAAQRALRTYQSLTYLVDRHANSPARRSRQAHPVMPTPHEVVRLVTGIANGSIIPEPDEQDLDHDDVVAALTLLPSVRADLDSTELALLKIARSRGMTWQDIAFGLGLNTPQAAKQRYERLETRSEDTGRTDK</sequence>
<keyword evidence="2" id="KW-1185">Reference proteome</keyword>
<evidence type="ECO:0000313" key="1">
    <source>
        <dbReference type="EMBL" id="MBM2623914.1"/>
    </source>
</evidence>
<name>A0ABS2AXK0_9ACTN</name>